<comment type="cofactor">
    <cofactor evidence="1">
        <name>Fe(2+)</name>
        <dbReference type="ChEBI" id="CHEBI:29033"/>
    </cofactor>
</comment>
<dbReference type="InterPro" id="IPR008775">
    <property type="entry name" value="Phytyl_CoA_dOase-like"/>
</dbReference>
<protein>
    <recommendedName>
        <fullName evidence="4">Phytanoyl-CoA dioxygenase</fullName>
    </recommendedName>
</protein>
<accession>F8L9H8</accession>
<dbReference type="Gene3D" id="2.60.120.620">
    <property type="entry name" value="q2cbj1_9rhob like domain"/>
    <property type="match status" value="1"/>
</dbReference>
<reference evidence="2 3" key="2">
    <citation type="journal article" date="2011" name="Mol. Biol. Evol.">
        <title>Unity in variety--the pan-genome of the Chlamydiae.</title>
        <authorList>
            <person name="Collingro A."/>
            <person name="Tischler P."/>
            <person name="Weinmaier T."/>
            <person name="Penz T."/>
            <person name="Heinz E."/>
            <person name="Brunham R.C."/>
            <person name="Read T.D."/>
            <person name="Bavoil P.M."/>
            <person name="Sachse K."/>
            <person name="Kahane S."/>
            <person name="Friedman M.G."/>
            <person name="Rattei T."/>
            <person name="Myers G.S."/>
            <person name="Horn M."/>
        </authorList>
    </citation>
    <scope>NUCLEOTIDE SEQUENCE [LARGE SCALE GENOMIC DNA]</scope>
    <source>
        <strain evidence="3">ATCC VR-1471 / Z</strain>
    </source>
</reference>
<evidence type="ECO:0008006" key="4">
    <source>
        <dbReference type="Google" id="ProtNLM"/>
    </source>
</evidence>
<dbReference type="KEGG" id="sng:SNE_A16380"/>
<dbReference type="RefSeq" id="WP_013943981.1">
    <property type="nucleotide sequence ID" value="NC_015713.1"/>
</dbReference>
<keyword evidence="3" id="KW-1185">Reference proteome</keyword>
<dbReference type="eggNOG" id="COG5285">
    <property type="taxonomic scope" value="Bacteria"/>
</dbReference>
<dbReference type="OrthoDB" id="9796766at2"/>
<dbReference type="HOGENOM" id="CLU_048953_10_0_0"/>
<dbReference type="Proteomes" id="UP000000496">
    <property type="component" value="Chromosome gsn.131"/>
</dbReference>
<reference key="1">
    <citation type="journal article" date="2011" name="Mol. Biol. Evol.">
        <title>Unity in variety -- the pan-genome of the Chlamydiae.</title>
        <authorList>
            <person name="Collingro A."/>
            <person name="Tischler P."/>
            <person name="Weinmaier T."/>
            <person name="Penz T."/>
            <person name="Heinz E."/>
            <person name="Brunham R.C."/>
            <person name="Read T.D."/>
            <person name="Bavoil P.M."/>
            <person name="Sachse K."/>
            <person name="Kahane S."/>
            <person name="Friedman M.G."/>
            <person name="Rattei T."/>
            <person name="Myers G.S.A."/>
            <person name="Horn M."/>
        </authorList>
    </citation>
    <scope>NUCLEOTIDE SEQUENCE</scope>
    <source>
        <strain>Z</strain>
    </source>
</reference>
<dbReference type="STRING" id="331113.SNE_A16380"/>
<sequence length="286" mass="32865">MRNFIIFLLFSISCFANSSDQKEFFQERGFLWVKNFFSEKQVAMLRSISDEINETAKGLLLLDDQGKGLAQTIPGVPIVVAEALNPYQVCRTEDLLSCYPNLYHLIEGTITTFLGQLFDEPYVLFKDKLNYKWPNGGAFSPHQDHPAFELFGPTEFITAMVCIDEATLENGCLYIAENWKQDLLTDDHTILPYVVGGKDHGTIQKMWTDKLNWLPLKASPGDLVIFTSFVPHYSEINKSEGPRRALFLTYNKLFEGDLRKTYYYMKRNDPENPVFHFATPTKARNK</sequence>
<organism evidence="2 3">
    <name type="scientific">Simkania negevensis (strain ATCC VR-1471 / DSM 27360 / Z)</name>
    <dbReference type="NCBI Taxonomy" id="331113"/>
    <lineage>
        <taxon>Bacteria</taxon>
        <taxon>Pseudomonadati</taxon>
        <taxon>Chlamydiota</taxon>
        <taxon>Chlamydiia</taxon>
        <taxon>Parachlamydiales</taxon>
        <taxon>Simkaniaceae</taxon>
        <taxon>Simkania</taxon>
    </lineage>
</organism>
<name>F8L9H8_SIMNZ</name>
<dbReference type="PANTHER" id="PTHR20883">
    <property type="entry name" value="PHYTANOYL-COA DIOXYGENASE DOMAIN CONTAINING 1"/>
    <property type="match status" value="1"/>
</dbReference>
<dbReference type="GO" id="GO:0016706">
    <property type="term" value="F:2-oxoglutarate-dependent dioxygenase activity"/>
    <property type="evidence" value="ECO:0007669"/>
    <property type="project" value="UniProtKB-ARBA"/>
</dbReference>
<dbReference type="PANTHER" id="PTHR20883:SF48">
    <property type="entry name" value="ECTOINE DIOXYGENASE"/>
    <property type="match status" value="1"/>
</dbReference>
<dbReference type="GO" id="GO:0005506">
    <property type="term" value="F:iron ion binding"/>
    <property type="evidence" value="ECO:0007669"/>
    <property type="project" value="UniProtKB-ARBA"/>
</dbReference>
<dbReference type="Pfam" id="PF05721">
    <property type="entry name" value="PhyH"/>
    <property type="match status" value="1"/>
</dbReference>
<evidence type="ECO:0000256" key="1">
    <source>
        <dbReference type="ARBA" id="ARBA00001954"/>
    </source>
</evidence>
<dbReference type="SUPFAM" id="SSF51197">
    <property type="entry name" value="Clavaminate synthase-like"/>
    <property type="match status" value="1"/>
</dbReference>
<gene>
    <name evidence="2" type="ordered locus">SNE_A16380</name>
</gene>
<dbReference type="AlphaFoldDB" id="F8L9H8"/>
<evidence type="ECO:0000313" key="2">
    <source>
        <dbReference type="EMBL" id="CCB89515.1"/>
    </source>
</evidence>
<dbReference type="EMBL" id="FR872582">
    <property type="protein sequence ID" value="CCB89515.1"/>
    <property type="molecule type" value="Genomic_DNA"/>
</dbReference>
<evidence type="ECO:0000313" key="3">
    <source>
        <dbReference type="Proteomes" id="UP000000496"/>
    </source>
</evidence>
<proteinExistence type="predicted"/>